<organism evidence="3 4">
    <name type="scientific">Parabacteroides goldsteinii DSM 19448 = WAL 12034</name>
    <dbReference type="NCBI Taxonomy" id="927665"/>
    <lineage>
        <taxon>Bacteria</taxon>
        <taxon>Pseudomonadati</taxon>
        <taxon>Bacteroidota</taxon>
        <taxon>Bacteroidia</taxon>
        <taxon>Bacteroidales</taxon>
        <taxon>Tannerellaceae</taxon>
        <taxon>Parabacteroides</taxon>
    </lineage>
</organism>
<dbReference type="RefSeq" id="WP_007655800.1">
    <property type="nucleotide sequence ID" value="NZ_KQ033912.1"/>
</dbReference>
<evidence type="ECO:0000259" key="2">
    <source>
        <dbReference type="Pfam" id="PF10988"/>
    </source>
</evidence>
<feature type="domain" description="Putative auto-transporter adhesin head GIN" evidence="2">
    <location>
        <begin position="40"/>
        <end position="243"/>
    </location>
</feature>
<dbReference type="Pfam" id="PF10988">
    <property type="entry name" value="DUF2807"/>
    <property type="match status" value="1"/>
</dbReference>
<dbReference type="PANTHER" id="PTHR39200">
    <property type="entry name" value="HYPOTHETICAL EXPORTED PROTEIN"/>
    <property type="match status" value="1"/>
</dbReference>
<sequence length="261" mass="28440">MRTKGLLSIIMLLGLLFTVQAADHVKGNGTLTTKKIKIDDYNAIKIDGVIDFNYEQSNAEPYIEITVDENLHEYVNINIKDRELSVGFKGAKVDHYTKFIVKTNSKWLKEVKAAGNANFMINSSLTGDEVKIKANSNCLVQLKELIKVGKLELNVSGSANMVVNDLQVDKLECSINGSGTINLKKGNAKEGEYSITSSGEIMAFGVDVPELSCKMTGNGTMEVHPTNNLKANVVGKGKIRYKGPTAVQQKVIGKGSVEEVK</sequence>
<keyword evidence="1" id="KW-0732">Signal</keyword>
<reference evidence="3 4" key="1">
    <citation type="submission" date="2013-04" db="EMBL/GenBank/DDBJ databases">
        <title>The Genome Sequence of Parabacteroides goldsteinii DSM 19448.</title>
        <authorList>
            <consortium name="The Broad Institute Genomics Platform"/>
            <person name="Earl A."/>
            <person name="Ward D."/>
            <person name="Feldgarden M."/>
            <person name="Gevers D."/>
            <person name="Martens E."/>
            <person name="Sakamoto M."/>
            <person name="Benno Y."/>
            <person name="Song Y."/>
            <person name="Liu C."/>
            <person name="Lee J."/>
            <person name="Bolanos M."/>
            <person name="Vaisanen M.L."/>
            <person name="Finegold S.M."/>
            <person name="Walker B."/>
            <person name="Young S."/>
            <person name="Zeng Q."/>
            <person name="Gargeya S."/>
            <person name="Fitzgerald M."/>
            <person name="Haas B."/>
            <person name="Abouelleil A."/>
            <person name="Allen A.W."/>
            <person name="Alvarado L."/>
            <person name="Arachchi H.M."/>
            <person name="Berlin A.M."/>
            <person name="Chapman S.B."/>
            <person name="Gainer-Dewar J."/>
            <person name="Goldberg J."/>
            <person name="Griggs A."/>
            <person name="Gujja S."/>
            <person name="Hansen M."/>
            <person name="Howarth C."/>
            <person name="Imamovic A."/>
            <person name="Ireland A."/>
            <person name="Larimer J."/>
            <person name="McCowan C."/>
            <person name="Murphy C."/>
            <person name="Pearson M."/>
            <person name="Poon T.W."/>
            <person name="Priest M."/>
            <person name="Roberts A."/>
            <person name="Saif S."/>
            <person name="Shea T."/>
            <person name="Sisk P."/>
            <person name="Sykes S."/>
            <person name="Wortman J."/>
            <person name="Nusbaum C."/>
            <person name="Birren B."/>
        </authorList>
    </citation>
    <scope>NUCLEOTIDE SEQUENCE [LARGE SCALE GENOMIC DNA]</scope>
    <source>
        <strain evidence="3 4">DSM 19448</strain>
    </source>
</reference>
<dbReference type="Gene3D" id="2.160.20.120">
    <property type="match status" value="1"/>
</dbReference>
<feature type="signal peptide" evidence="1">
    <location>
        <begin position="1"/>
        <end position="21"/>
    </location>
</feature>
<gene>
    <name evidence="3" type="ORF">HMPREF1535_01333</name>
</gene>
<dbReference type="GeneID" id="69982546"/>
<protein>
    <recommendedName>
        <fullName evidence="2">Putative auto-transporter adhesin head GIN domain-containing protein</fullName>
    </recommendedName>
</protein>
<dbReference type="HOGENOM" id="CLU_072746_0_1_10"/>
<dbReference type="STRING" id="927665.HMPREF1535_01333"/>
<dbReference type="AlphaFoldDB" id="A0A0F5JJA1"/>
<comment type="caution">
    <text evidence="3">The sequence shown here is derived from an EMBL/GenBank/DDBJ whole genome shotgun (WGS) entry which is preliminary data.</text>
</comment>
<dbReference type="InterPro" id="IPR021255">
    <property type="entry name" value="DUF2807"/>
</dbReference>
<evidence type="ECO:0000313" key="3">
    <source>
        <dbReference type="EMBL" id="KKB57512.1"/>
    </source>
</evidence>
<dbReference type="Proteomes" id="UP000033047">
    <property type="component" value="Unassembled WGS sequence"/>
</dbReference>
<proteinExistence type="predicted"/>
<dbReference type="PATRIC" id="fig|927665.4.peg.1362"/>
<evidence type="ECO:0000313" key="4">
    <source>
        <dbReference type="Proteomes" id="UP000033047"/>
    </source>
</evidence>
<dbReference type="EMBL" id="AQHV01000009">
    <property type="protein sequence ID" value="KKB57512.1"/>
    <property type="molecule type" value="Genomic_DNA"/>
</dbReference>
<evidence type="ECO:0000256" key="1">
    <source>
        <dbReference type="SAM" id="SignalP"/>
    </source>
</evidence>
<feature type="chain" id="PRO_5002490124" description="Putative auto-transporter adhesin head GIN domain-containing protein" evidence="1">
    <location>
        <begin position="22"/>
        <end position="261"/>
    </location>
</feature>
<accession>A0A0F5JJA1</accession>
<name>A0A0F5JJA1_9BACT</name>
<dbReference type="PANTHER" id="PTHR39200:SF1">
    <property type="entry name" value="AUTO-TRANSPORTER ADHESIN HEAD GIN DOMAIN-CONTAINING PROTEIN-RELATED"/>
    <property type="match status" value="1"/>
</dbReference>